<dbReference type="EMBL" id="JACHJS010000001">
    <property type="protein sequence ID" value="MBB4966093.1"/>
    <property type="molecule type" value="Genomic_DNA"/>
</dbReference>
<dbReference type="Pfam" id="PF07366">
    <property type="entry name" value="SnoaL"/>
    <property type="match status" value="1"/>
</dbReference>
<evidence type="ECO:0000313" key="1">
    <source>
        <dbReference type="EMBL" id="MBB4966093.1"/>
    </source>
</evidence>
<gene>
    <name evidence="1" type="ORF">F4559_003452</name>
</gene>
<sequence>MSIEVNKEVARRYYEEFVNKRRLDLVDEIIAEDAVDEAAGIGGAGREAFRQHATWLWETVEDVQTTITDLIAEGDRVVVYWRMDGIHRGTMFGVPGTGRRFIGHSVSLITFRDGQVVRYSVLPDRLGIIQQVAS</sequence>
<dbReference type="InterPro" id="IPR032710">
    <property type="entry name" value="NTF2-like_dom_sf"/>
</dbReference>
<accession>A0A7W7WWZ6</accession>
<keyword evidence="2" id="KW-1185">Reference proteome</keyword>
<evidence type="ECO:0000313" key="2">
    <source>
        <dbReference type="Proteomes" id="UP000542674"/>
    </source>
</evidence>
<comment type="caution">
    <text evidence="1">The sequence shown here is derived from an EMBL/GenBank/DDBJ whole genome shotgun (WGS) entry which is preliminary data.</text>
</comment>
<name>A0A7W7WWZ6_9PSEU</name>
<dbReference type="InterPro" id="IPR009959">
    <property type="entry name" value="Cyclase_SnoaL-like"/>
</dbReference>
<dbReference type="PANTHER" id="PTHR38436:SF1">
    <property type="entry name" value="ESTER CYCLASE"/>
    <property type="match status" value="1"/>
</dbReference>
<dbReference type="GO" id="GO:0030638">
    <property type="term" value="P:polyketide metabolic process"/>
    <property type="evidence" value="ECO:0007669"/>
    <property type="project" value="InterPro"/>
</dbReference>
<dbReference type="PANTHER" id="PTHR38436">
    <property type="entry name" value="POLYKETIDE CYCLASE SNOAL-LIKE DOMAIN"/>
    <property type="match status" value="1"/>
</dbReference>
<proteinExistence type="predicted"/>
<dbReference type="Gene3D" id="3.10.450.50">
    <property type="match status" value="1"/>
</dbReference>
<reference evidence="1 2" key="1">
    <citation type="submission" date="2020-08" db="EMBL/GenBank/DDBJ databases">
        <title>Sequencing the genomes of 1000 actinobacteria strains.</title>
        <authorList>
            <person name="Klenk H.-P."/>
        </authorList>
    </citation>
    <scope>NUCLEOTIDE SEQUENCE [LARGE SCALE GENOMIC DNA]</scope>
    <source>
        <strain evidence="1 2">DSM 45084</strain>
    </source>
</reference>
<dbReference type="RefSeq" id="WP_184669907.1">
    <property type="nucleotide sequence ID" value="NZ_BAABAI010000005.1"/>
</dbReference>
<dbReference type="SUPFAM" id="SSF54427">
    <property type="entry name" value="NTF2-like"/>
    <property type="match status" value="1"/>
</dbReference>
<dbReference type="Proteomes" id="UP000542674">
    <property type="component" value="Unassembled WGS sequence"/>
</dbReference>
<dbReference type="AlphaFoldDB" id="A0A7W7WWZ6"/>
<organism evidence="1 2">
    <name type="scientific">Saccharothrix violaceirubra</name>
    <dbReference type="NCBI Taxonomy" id="413306"/>
    <lineage>
        <taxon>Bacteria</taxon>
        <taxon>Bacillati</taxon>
        <taxon>Actinomycetota</taxon>
        <taxon>Actinomycetes</taxon>
        <taxon>Pseudonocardiales</taxon>
        <taxon>Pseudonocardiaceae</taxon>
        <taxon>Saccharothrix</taxon>
    </lineage>
</organism>
<dbReference type="GO" id="GO:0016853">
    <property type="term" value="F:isomerase activity"/>
    <property type="evidence" value="ECO:0007669"/>
    <property type="project" value="UniProtKB-KW"/>
</dbReference>
<protein>
    <submittedName>
        <fullName evidence="1">Steroid delta-isomerase-like uncharacterized protein</fullName>
    </submittedName>
</protein>
<keyword evidence="1" id="KW-0413">Isomerase</keyword>